<dbReference type="AlphaFoldDB" id="A0A5R9KYX6"/>
<comment type="caution">
    <text evidence="3">The sequence shown here is derived from an EMBL/GenBank/DDBJ whole genome shotgun (WGS) entry which is preliminary data.</text>
</comment>
<protein>
    <submittedName>
        <fullName evidence="3">Viral A-type inclusion protein</fullName>
    </submittedName>
</protein>
<reference evidence="3 4" key="1">
    <citation type="submission" date="2019-05" db="EMBL/GenBank/DDBJ databases">
        <authorList>
            <person name="Qu J.-H."/>
        </authorList>
    </citation>
    <scope>NUCLEOTIDE SEQUENCE [LARGE SCALE GENOMIC DNA]</scope>
    <source>
        <strain evidence="3 4">T17</strain>
    </source>
</reference>
<feature type="coiled-coil region" evidence="1">
    <location>
        <begin position="47"/>
        <end position="94"/>
    </location>
</feature>
<dbReference type="Proteomes" id="UP000306402">
    <property type="component" value="Unassembled WGS sequence"/>
</dbReference>
<keyword evidence="1" id="KW-0175">Coiled coil</keyword>
<gene>
    <name evidence="3" type="ORF">FEN17_17840</name>
</gene>
<feature type="signal peptide" evidence="2">
    <location>
        <begin position="1"/>
        <end position="18"/>
    </location>
</feature>
<dbReference type="PROSITE" id="PS51257">
    <property type="entry name" value="PROKAR_LIPOPROTEIN"/>
    <property type="match status" value="1"/>
</dbReference>
<feature type="chain" id="PRO_5024349306" evidence="2">
    <location>
        <begin position="19"/>
        <end position="145"/>
    </location>
</feature>
<organism evidence="3 4">
    <name type="scientific">Dyadobacter luticola</name>
    <dbReference type="NCBI Taxonomy" id="1979387"/>
    <lineage>
        <taxon>Bacteria</taxon>
        <taxon>Pseudomonadati</taxon>
        <taxon>Bacteroidota</taxon>
        <taxon>Cytophagia</taxon>
        <taxon>Cytophagales</taxon>
        <taxon>Spirosomataceae</taxon>
        <taxon>Dyadobacter</taxon>
    </lineage>
</organism>
<evidence type="ECO:0000256" key="2">
    <source>
        <dbReference type="SAM" id="SignalP"/>
    </source>
</evidence>
<dbReference type="RefSeq" id="WP_138366668.1">
    <property type="nucleotide sequence ID" value="NZ_VCEJ01000004.1"/>
</dbReference>
<keyword evidence="4" id="KW-1185">Reference proteome</keyword>
<keyword evidence="2" id="KW-0732">Signal</keyword>
<dbReference type="OrthoDB" id="1436925at2"/>
<sequence length="145" mass="16564">MKSSLLFFGLLIFIFACSKDANKDKAVELENEVMAIHDEVMPQMDDIMSLKSKLSKKIQNIDSLQNVGISGNSLAEQRIKAVDLNQKLNESDKQMMTWMHEYRGDSAKKLKSEEAVAYFEKEKEKILAVKQTTVKSIQEVKTFLE</sequence>
<evidence type="ECO:0000313" key="3">
    <source>
        <dbReference type="EMBL" id="TLV01297.1"/>
    </source>
</evidence>
<dbReference type="EMBL" id="VCEJ01000004">
    <property type="protein sequence ID" value="TLV01297.1"/>
    <property type="molecule type" value="Genomic_DNA"/>
</dbReference>
<accession>A0A5R9KYX6</accession>
<evidence type="ECO:0000313" key="4">
    <source>
        <dbReference type="Proteomes" id="UP000306402"/>
    </source>
</evidence>
<proteinExistence type="predicted"/>
<name>A0A5R9KYX6_9BACT</name>
<evidence type="ECO:0000256" key="1">
    <source>
        <dbReference type="SAM" id="Coils"/>
    </source>
</evidence>